<dbReference type="SUPFAM" id="SSF53756">
    <property type="entry name" value="UDP-Glycosyltransferase/glycogen phosphorylase"/>
    <property type="match status" value="1"/>
</dbReference>
<dbReference type="Pfam" id="PF00535">
    <property type="entry name" value="Glycos_transf_2"/>
    <property type="match status" value="1"/>
</dbReference>
<evidence type="ECO:0000256" key="1">
    <source>
        <dbReference type="SAM" id="MobiDB-lite"/>
    </source>
</evidence>
<dbReference type="EMBL" id="CAEZVV010000003">
    <property type="protein sequence ID" value="CAB4634209.1"/>
    <property type="molecule type" value="Genomic_DNA"/>
</dbReference>
<dbReference type="InterPro" id="IPR029044">
    <property type="entry name" value="Nucleotide-diphossugar_trans"/>
</dbReference>
<reference evidence="7" key="1">
    <citation type="submission" date="2020-05" db="EMBL/GenBank/DDBJ databases">
        <authorList>
            <person name="Chiriac C."/>
            <person name="Salcher M."/>
            <person name="Ghai R."/>
            <person name="Kavagutti S V."/>
        </authorList>
    </citation>
    <scope>NUCLEOTIDE SEQUENCE</scope>
</reference>
<feature type="domain" description="Fucosyltransferase C-terminal" evidence="3">
    <location>
        <begin position="784"/>
        <end position="897"/>
    </location>
</feature>
<feature type="compositionally biased region" description="Basic and acidic residues" evidence="1">
    <location>
        <begin position="1168"/>
        <end position="1177"/>
    </location>
</feature>
<dbReference type="CDD" id="cd06532">
    <property type="entry name" value="Glyco_transf_25"/>
    <property type="match status" value="1"/>
</dbReference>
<dbReference type="EMBL" id="CAEZSU010000043">
    <property type="protein sequence ID" value="CAB4546598.1"/>
    <property type="molecule type" value="Genomic_DNA"/>
</dbReference>
<evidence type="ECO:0000259" key="4">
    <source>
        <dbReference type="Pfam" id="PF01755"/>
    </source>
</evidence>
<protein>
    <submittedName>
        <fullName evidence="7">Unannotated protein</fullName>
    </submittedName>
</protein>
<evidence type="ECO:0000313" key="5">
    <source>
        <dbReference type="EMBL" id="CAB4546598.1"/>
    </source>
</evidence>
<proteinExistence type="predicted"/>
<dbReference type="Pfam" id="PF01755">
    <property type="entry name" value="Glyco_transf_25"/>
    <property type="match status" value="1"/>
</dbReference>
<dbReference type="SUPFAM" id="SSF48452">
    <property type="entry name" value="TPR-like"/>
    <property type="match status" value="1"/>
</dbReference>
<evidence type="ECO:0000259" key="2">
    <source>
        <dbReference type="Pfam" id="PF00535"/>
    </source>
</evidence>
<name>A0A6J6JDZ5_9ZZZZ</name>
<dbReference type="Gene3D" id="3.40.50.11660">
    <property type="entry name" value="Glycosyl transferase family 10, C-terminal domain"/>
    <property type="match status" value="1"/>
</dbReference>
<accession>A0A6J6JDZ5</accession>
<dbReference type="Pfam" id="PF00852">
    <property type="entry name" value="Glyco_transf_10"/>
    <property type="match status" value="1"/>
</dbReference>
<dbReference type="InterPro" id="IPR038577">
    <property type="entry name" value="GT10-like_C_sf"/>
</dbReference>
<feature type="region of interest" description="Disordered" evidence="1">
    <location>
        <begin position="1167"/>
        <end position="1199"/>
    </location>
</feature>
<organism evidence="7">
    <name type="scientific">freshwater metagenome</name>
    <dbReference type="NCBI Taxonomy" id="449393"/>
    <lineage>
        <taxon>unclassified sequences</taxon>
        <taxon>metagenomes</taxon>
        <taxon>ecological metagenomes</taxon>
    </lineage>
</organism>
<feature type="domain" description="Glycosyltransferase 2-like" evidence="2">
    <location>
        <begin position="22"/>
        <end position="108"/>
    </location>
</feature>
<dbReference type="SUPFAM" id="SSF53448">
    <property type="entry name" value="Nucleotide-diphospho-sugar transferases"/>
    <property type="match status" value="2"/>
</dbReference>
<dbReference type="InterPro" id="IPR055270">
    <property type="entry name" value="Glyco_tran_10_C"/>
</dbReference>
<evidence type="ECO:0000313" key="7">
    <source>
        <dbReference type="EMBL" id="CAB4634209.1"/>
    </source>
</evidence>
<dbReference type="Gene3D" id="1.25.40.10">
    <property type="entry name" value="Tetratricopeptide repeat domain"/>
    <property type="match status" value="1"/>
</dbReference>
<sequence>MTGEAEIRATSAEPPRATIALVMIVKDEAHVVTEAFDSVRAFIDSWCIVDTGSTDGTQDLIRSYFAEAGIPGELHEREWVDFAHNRTEALQLSRGSAEYALMMDADDLLVGEPDFDALDADAYIMRIGTGFTYWRTQLFKLERPWEYRGVLHEYAVCTEPCGPIERLGGEYHLESRRLGGRNLADDKYERDSAVLRDELERDPDDSRTVFYLAQSRMDAGDPHEAYDLYTRRTQMGGWNEEIFYSHMQRARALQRMGTSWDRVLTAYLDAWNTRPTRVEPLVEIARHYRSTSEWQLAHLFAARATDIDFPDGDLLFVSADAHNWQAADERSMAAYYIGNYQESFDQCTKLLNDSKLPLDQRDRVLSNRDFCLPYLLAEERIRPLDVIARLTERFESPAVDPNVTLTITTCRRRDLFDRSMDSFLRNCTDVDAIDRWICIDDGSSDQDRAAMAERYPFFEFIWKDNTNKGHARSMEILRAEVSSPYWMHLEDDWEFFAPDSYVSRAIAILEDDLSIGQVLFNRNYAELASEWDIPGGELRTTARGKQPYRVHIHAEPGTEAFEIFNRDIGKNRPTNSWWPNFSFRPSMLRTSAINEIGAFSTEPIHFELEFAKRFTAAGLHSAFFDNICNVNIGTLTSETGPNRRPNAYELNGEAQFGRTLPQTETTTVRLVSFWGDPSNIASHFSRQTKGDDKWNGIHLTDDPDADVTVILNHPGPTDVQPERSIVLHMEPLAGVATWGNWSEPNPDDLLHVRTHSQFPNVAEWHLGSTWAELGGGNNTPSTIEKTRDLSVVVSNKAFDPGHKLRLAFVQHLASNNVDIDVFGRGAIDGVPKHKGELPEWDKRDGLFPYRYTIAVENFSEHNYVTEKFFDAILSECLCFYWGCPNLEQLVDPDVFVRLPLEDPAEAQRIIEQAIADDLWSQRIDAIRLEKQRILDEYQLFPTIERVLTGLKRFDKLPIRVINLERRPDRWADFTERLSASADAETATKFLHVEGTDGHDLVMTPEIEHLFRNNDFNFRRGLIGCALSHIDLWQQVADGDDDMMLIVEDDTTFVPHLRNELVDALGHLPQATEFDLAFLGSLQWDTAPDRTGLAPRDRWRPMVWPEFLGGTFAYLVTKTGARNLLELVERDGIQNGIDWFPMRHGSELRALETLPAVASATMAWPGRTGDSDIQHDFEPVATELPLSSNSDRPTRSSQPD</sequence>
<dbReference type="EMBL" id="CAEZTG010000082">
    <property type="protein sequence ID" value="CAB4567781.1"/>
    <property type="molecule type" value="Genomic_DNA"/>
</dbReference>
<feature type="domain" description="Glycosyl transferase family 25" evidence="4">
    <location>
        <begin position="958"/>
        <end position="1075"/>
    </location>
</feature>
<gene>
    <name evidence="5" type="ORF">UFOPK1495_00551</name>
    <name evidence="6" type="ORF">UFOPK1603_00981</name>
    <name evidence="7" type="ORF">UFOPK2143_00113</name>
</gene>
<dbReference type="PANTHER" id="PTHR43630">
    <property type="entry name" value="POLY-BETA-1,6-N-ACETYL-D-GLUCOSAMINE SYNTHASE"/>
    <property type="match status" value="1"/>
</dbReference>
<dbReference type="InterPro" id="IPR002654">
    <property type="entry name" value="Glyco_trans_25"/>
</dbReference>
<dbReference type="InterPro" id="IPR001173">
    <property type="entry name" value="Glyco_trans_2-like"/>
</dbReference>
<dbReference type="InterPro" id="IPR011990">
    <property type="entry name" value="TPR-like_helical_dom_sf"/>
</dbReference>
<evidence type="ECO:0000313" key="6">
    <source>
        <dbReference type="EMBL" id="CAB4567781.1"/>
    </source>
</evidence>
<dbReference type="PANTHER" id="PTHR43630:SF2">
    <property type="entry name" value="GLYCOSYLTRANSFERASE"/>
    <property type="match status" value="1"/>
</dbReference>
<dbReference type="Gene3D" id="3.90.550.10">
    <property type="entry name" value="Spore Coat Polysaccharide Biosynthesis Protein SpsA, Chain A"/>
    <property type="match status" value="2"/>
</dbReference>
<evidence type="ECO:0000259" key="3">
    <source>
        <dbReference type="Pfam" id="PF00852"/>
    </source>
</evidence>
<feature type="compositionally biased region" description="Polar residues" evidence="1">
    <location>
        <begin position="1184"/>
        <end position="1199"/>
    </location>
</feature>
<dbReference type="AlphaFoldDB" id="A0A6J6JDZ5"/>